<reference evidence="2 3" key="2">
    <citation type="journal article" date="2023" name="Mol. Biol. Evol.">
        <title>Genomics of Secondarily Temperate Adaptation in the Only Non-Antarctic Icefish.</title>
        <authorList>
            <person name="Rivera-Colon A.G."/>
            <person name="Rayamajhi N."/>
            <person name="Minhas B.F."/>
            <person name="Madrigal G."/>
            <person name="Bilyk K.T."/>
            <person name="Yoon V."/>
            <person name="Hune M."/>
            <person name="Gregory S."/>
            <person name="Cheng C.H.C."/>
            <person name="Catchen J.M."/>
        </authorList>
    </citation>
    <scope>NUCLEOTIDE SEQUENCE [LARGE SCALE GENOMIC DNA]</scope>
    <source>
        <strain evidence="2">JMC-PN-2008</strain>
    </source>
</reference>
<protein>
    <submittedName>
        <fullName evidence="2">Uncharacterized protein</fullName>
    </submittedName>
</protein>
<evidence type="ECO:0000313" key="3">
    <source>
        <dbReference type="Proteomes" id="UP001346869"/>
    </source>
</evidence>
<feature type="region of interest" description="Disordered" evidence="1">
    <location>
        <begin position="1"/>
        <end position="78"/>
    </location>
</feature>
<comment type="caution">
    <text evidence="2">The sequence shown here is derived from an EMBL/GenBank/DDBJ whole genome shotgun (WGS) entry which is preliminary data.</text>
</comment>
<evidence type="ECO:0000313" key="2">
    <source>
        <dbReference type="EMBL" id="KAK5863899.1"/>
    </source>
</evidence>
<feature type="compositionally biased region" description="Polar residues" evidence="1">
    <location>
        <begin position="9"/>
        <end position="22"/>
    </location>
</feature>
<proteinExistence type="predicted"/>
<dbReference type="AlphaFoldDB" id="A0AAN7XNY5"/>
<accession>A0AAN7XNY5</accession>
<organism evidence="2 3">
    <name type="scientific">Eleginops maclovinus</name>
    <name type="common">Patagonian blennie</name>
    <name type="synonym">Eleginus maclovinus</name>
    <dbReference type="NCBI Taxonomy" id="56733"/>
    <lineage>
        <taxon>Eukaryota</taxon>
        <taxon>Metazoa</taxon>
        <taxon>Chordata</taxon>
        <taxon>Craniata</taxon>
        <taxon>Vertebrata</taxon>
        <taxon>Euteleostomi</taxon>
        <taxon>Actinopterygii</taxon>
        <taxon>Neopterygii</taxon>
        <taxon>Teleostei</taxon>
        <taxon>Neoteleostei</taxon>
        <taxon>Acanthomorphata</taxon>
        <taxon>Eupercaria</taxon>
        <taxon>Perciformes</taxon>
        <taxon>Notothenioidei</taxon>
        <taxon>Eleginopidae</taxon>
        <taxon>Eleginops</taxon>
    </lineage>
</organism>
<gene>
    <name evidence="2" type="ORF">PBY51_000889</name>
</gene>
<dbReference type="Proteomes" id="UP001346869">
    <property type="component" value="Unassembled WGS sequence"/>
</dbReference>
<dbReference type="EMBL" id="JAUZQC010000011">
    <property type="protein sequence ID" value="KAK5863899.1"/>
    <property type="molecule type" value="Genomic_DNA"/>
</dbReference>
<evidence type="ECO:0000256" key="1">
    <source>
        <dbReference type="SAM" id="MobiDB-lite"/>
    </source>
</evidence>
<feature type="compositionally biased region" description="Basic and acidic residues" evidence="1">
    <location>
        <begin position="47"/>
        <end position="61"/>
    </location>
</feature>
<sequence length="78" mass="8554">MNGALANGSGYQSDSSATQSPPQAFIKEEQEDEEICEGYPYESPESTDEHGHSPEMNHDEDNGSPELPNLLFDRVPSL</sequence>
<reference evidence="2 3" key="1">
    <citation type="journal article" date="2023" name="Genes (Basel)">
        <title>Chromosome-Level Genome Assembly and Circadian Gene Repertoire of the Patagonia Blennie Eleginops maclovinus-The Closest Ancestral Proxy of Antarctic Cryonotothenioids.</title>
        <authorList>
            <person name="Cheng C.C."/>
            <person name="Rivera-Colon A.G."/>
            <person name="Minhas B.F."/>
            <person name="Wilson L."/>
            <person name="Rayamajhi N."/>
            <person name="Vargas-Chacoff L."/>
            <person name="Catchen J.M."/>
        </authorList>
    </citation>
    <scope>NUCLEOTIDE SEQUENCE [LARGE SCALE GENOMIC DNA]</scope>
    <source>
        <strain evidence="2">JMC-PN-2008</strain>
    </source>
</reference>
<keyword evidence="3" id="KW-1185">Reference proteome</keyword>
<name>A0AAN7XNY5_ELEMC</name>